<protein>
    <submittedName>
        <fullName evidence="1">Cell division protein ZapA</fullName>
    </submittedName>
</protein>
<keyword evidence="1" id="KW-0131">Cell cycle</keyword>
<evidence type="ECO:0000313" key="1">
    <source>
        <dbReference type="EMBL" id="WKN39378.1"/>
    </source>
</evidence>
<dbReference type="InterPro" id="IPR036192">
    <property type="entry name" value="Cell_div_ZapA-like_sf"/>
</dbReference>
<dbReference type="Pfam" id="PF05164">
    <property type="entry name" value="ZapA"/>
    <property type="match status" value="1"/>
</dbReference>
<dbReference type="InterPro" id="IPR042233">
    <property type="entry name" value="Cell_div_ZapA_N"/>
</dbReference>
<organism evidence="1">
    <name type="scientific">Roseihalotalea indica</name>
    <dbReference type="NCBI Taxonomy" id="2867963"/>
    <lineage>
        <taxon>Bacteria</taxon>
        <taxon>Pseudomonadati</taxon>
        <taxon>Bacteroidota</taxon>
        <taxon>Cytophagia</taxon>
        <taxon>Cytophagales</taxon>
        <taxon>Catalimonadaceae</taxon>
        <taxon>Roseihalotalea</taxon>
    </lineage>
</organism>
<keyword evidence="1" id="KW-0132">Cell division</keyword>
<sequence>MEALSIKIKIGEREYPMRVDPEDEERIRQAGRLLNEQIRLYRERYGTTDKQDLLAIVAFDAFVDKLEHEKIRTETEQVMAEKVSRINRLITQAIS</sequence>
<accession>A0AA49GTB0</accession>
<proteinExistence type="predicted"/>
<dbReference type="GO" id="GO:0051301">
    <property type="term" value="P:cell division"/>
    <property type="evidence" value="ECO:0007669"/>
    <property type="project" value="UniProtKB-KW"/>
</dbReference>
<dbReference type="AlphaFoldDB" id="A0AA49GTB0"/>
<dbReference type="InterPro" id="IPR007838">
    <property type="entry name" value="Cell_div_ZapA-like"/>
</dbReference>
<reference evidence="1" key="1">
    <citation type="journal article" date="2023" name="Comput. Struct. Biotechnol. J.">
        <title>Discovery of a novel marine Bacteroidetes with a rich repertoire of carbohydrate-active enzymes.</title>
        <authorList>
            <person name="Chen B."/>
            <person name="Liu G."/>
            <person name="Chen Q."/>
            <person name="Wang H."/>
            <person name="Liu L."/>
            <person name="Tang K."/>
        </authorList>
    </citation>
    <scope>NUCLEOTIDE SEQUENCE</scope>
    <source>
        <strain evidence="1">TK19036</strain>
    </source>
</reference>
<dbReference type="EMBL" id="CP120682">
    <property type="protein sequence ID" value="WKN39378.1"/>
    <property type="molecule type" value="Genomic_DNA"/>
</dbReference>
<name>A0AA49GTB0_9BACT</name>
<dbReference type="Gene3D" id="3.30.160.880">
    <property type="entry name" value="Cell division protein ZapA protomer, N-terminal domain"/>
    <property type="match status" value="1"/>
</dbReference>
<gene>
    <name evidence="1" type="ORF">K4G66_11820</name>
</gene>
<dbReference type="SUPFAM" id="SSF102829">
    <property type="entry name" value="Cell division protein ZapA-like"/>
    <property type="match status" value="1"/>
</dbReference>
<reference evidence="1" key="2">
    <citation type="journal article" date="2024" name="Antonie Van Leeuwenhoek">
        <title>Roseihalotalea indica gen. nov., sp. nov., a halophilic Bacteroidetes from mesopelagic Southwest Indian Ocean with higher carbohydrate metabolic potential.</title>
        <authorList>
            <person name="Chen B."/>
            <person name="Zhang M."/>
            <person name="Lin D."/>
            <person name="Ye J."/>
            <person name="Tang K."/>
        </authorList>
    </citation>
    <scope>NUCLEOTIDE SEQUENCE</scope>
    <source>
        <strain evidence="1">TK19036</strain>
    </source>
</reference>